<evidence type="ECO:0000313" key="2">
    <source>
        <dbReference type="EMBL" id="PWK28156.1"/>
    </source>
</evidence>
<gene>
    <name evidence="2" type="ORF">LV89_00934</name>
</gene>
<dbReference type="InterPro" id="IPR036866">
    <property type="entry name" value="RibonucZ/Hydroxyglut_hydro"/>
</dbReference>
<keyword evidence="3" id="KW-1185">Reference proteome</keyword>
<dbReference type="Pfam" id="PF12706">
    <property type="entry name" value="Lactamase_B_2"/>
    <property type="match status" value="1"/>
</dbReference>
<dbReference type="InterPro" id="IPR001279">
    <property type="entry name" value="Metallo-B-lactamas"/>
</dbReference>
<protein>
    <submittedName>
        <fullName evidence="2">L-ascorbate metabolism protein UlaG (Beta-lactamase superfamily)</fullName>
    </submittedName>
</protein>
<dbReference type="GO" id="GO:0005737">
    <property type="term" value="C:cytoplasm"/>
    <property type="evidence" value="ECO:0007669"/>
    <property type="project" value="TreeGrafter"/>
</dbReference>
<dbReference type="AlphaFoldDB" id="A0A316ED78"/>
<dbReference type="PANTHER" id="PTHR15032">
    <property type="entry name" value="N-ACYL-PHOSPHATIDYLETHANOLAMINE-HYDROLYZING PHOSPHOLIPASE D"/>
    <property type="match status" value="1"/>
</dbReference>
<dbReference type="Proteomes" id="UP000245489">
    <property type="component" value="Unassembled WGS sequence"/>
</dbReference>
<organism evidence="2 3">
    <name type="scientific">Arcicella aurantiaca</name>
    <dbReference type="NCBI Taxonomy" id="591202"/>
    <lineage>
        <taxon>Bacteria</taxon>
        <taxon>Pseudomonadati</taxon>
        <taxon>Bacteroidota</taxon>
        <taxon>Cytophagia</taxon>
        <taxon>Cytophagales</taxon>
        <taxon>Flectobacillaceae</taxon>
        <taxon>Arcicella</taxon>
    </lineage>
</organism>
<reference evidence="2 3" key="1">
    <citation type="submission" date="2018-05" db="EMBL/GenBank/DDBJ databases">
        <title>Genomic Encyclopedia of Archaeal and Bacterial Type Strains, Phase II (KMG-II): from individual species to whole genera.</title>
        <authorList>
            <person name="Goeker M."/>
        </authorList>
    </citation>
    <scope>NUCLEOTIDE SEQUENCE [LARGE SCALE GENOMIC DNA]</scope>
    <source>
        <strain evidence="2 3">DSM 22214</strain>
    </source>
</reference>
<sequence>MKRRKFIKNTVAITAVSTLGGGILLSQKRQMKQITKNAALETVWGEWEKNGGNPTDENGLFLNMDTVGYEKASFGNVLKWQTSKNPFKERKNNQTQGTQVIKDDSFLNGTDDVIVMLGHATIFIRLAGKRILIDPLLGNVPVPYMEFLSSSKRFSEFPIDPQKLTNLDYILISHSHYDHCDKNSLKLLQKQNPNAKVLTGLKMQSLLQNWMPNHEIQEAGWFQKYKTDNNLEIVFVPSCHWSNRGMNDANETLWGGFILKSATKTIYFGGDSGYGNGTHFKKIGELFPNIDVAIIGAGAFAPTWFMKYNHQEPNDTVRAFKDCKAKHLIPFHFGTFDLSDEPLNEPAIVLEKLKAENKIGADELKIVKFGEVVLV</sequence>
<dbReference type="OrthoDB" id="9805728at2"/>
<dbReference type="EMBL" id="QGGO01000004">
    <property type="protein sequence ID" value="PWK28156.1"/>
    <property type="molecule type" value="Genomic_DNA"/>
</dbReference>
<dbReference type="RefSeq" id="WP_109741715.1">
    <property type="nucleotide sequence ID" value="NZ_QGGO01000004.1"/>
</dbReference>
<accession>A0A316ED78</accession>
<evidence type="ECO:0000313" key="3">
    <source>
        <dbReference type="Proteomes" id="UP000245489"/>
    </source>
</evidence>
<dbReference type="PANTHER" id="PTHR15032:SF4">
    <property type="entry name" value="N-ACYL-PHOSPHATIDYLETHANOLAMINE-HYDROLYZING PHOSPHOLIPASE D"/>
    <property type="match status" value="1"/>
</dbReference>
<feature type="domain" description="Metallo-beta-lactamase" evidence="1">
    <location>
        <begin position="130"/>
        <end position="333"/>
    </location>
</feature>
<proteinExistence type="predicted"/>
<comment type="caution">
    <text evidence="2">The sequence shown here is derived from an EMBL/GenBank/DDBJ whole genome shotgun (WGS) entry which is preliminary data.</text>
</comment>
<name>A0A316ED78_9BACT</name>
<dbReference type="Gene3D" id="3.60.15.10">
    <property type="entry name" value="Ribonuclease Z/Hydroxyacylglutathione hydrolase-like"/>
    <property type="match status" value="1"/>
</dbReference>
<evidence type="ECO:0000259" key="1">
    <source>
        <dbReference type="Pfam" id="PF12706"/>
    </source>
</evidence>
<dbReference type="SUPFAM" id="SSF56281">
    <property type="entry name" value="Metallo-hydrolase/oxidoreductase"/>
    <property type="match status" value="1"/>
</dbReference>